<dbReference type="AlphaFoldDB" id="B9L326"/>
<sequence length="150" mass="16594">MTRRLFLMVLLGSLSAGACRRQKALTPPEIRLGRDVCSECGMIISDRRFAAAAATANGDTTLFDDIGCLLTYRQKYSPAWAAIWVHDFESQTWMDAPAARYLVSSGVRSPMGWGIAAFADPSMAEAQQRELGGELVTWDELLARPLQRPR</sequence>
<dbReference type="InterPro" id="IPR008719">
    <property type="entry name" value="N2O_reductase_NosL"/>
</dbReference>
<dbReference type="PANTHER" id="PTHR41247">
    <property type="entry name" value="HTH-TYPE TRANSCRIPTIONAL REPRESSOR YCNK"/>
    <property type="match status" value="1"/>
</dbReference>
<geneLocation type="plasmid" evidence="3">
    <name>Tros</name>
</geneLocation>
<dbReference type="SUPFAM" id="SSF160387">
    <property type="entry name" value="NosL/MerB-like"/>
    <property type="match status" value="1"/>
</dbReference>
<keyword evidence="2" id="KW-0614">Plasmid</keyword>
<accession>B9L326</accession>
<dbReference type="eggNOG" id="COG4314">
    <property type="taxonomic scope" value="Bacteria"/>
</dbReference>
<dbReference type="PROSITE" id="PS51257">
    <property type="entry name" value="PROKAR_LIPOPROTEIN"/>
    <property type="match status" value="1"/>
</dbReference>
<dbReference type="Proteomes" id="UP000000447">
    <property type="component" value="Plasmid unnamed"/>
</dbReference>
<dbReference type="OrthoDB" id="165797at2"/>
<evidence type="ECO:0000313" key="3">
    <source>
        <dbReference type="Proteomes" id="UP000000447"/>
    </source>
</evidence>
<keyword evidence="3" id="KW-1185">Reference proteome</keyword>
<dbReference type="EMBL" id="CP001276">
    <property type="protein sequence ID" value="ACM07066.1"/>
    <property type="molecule type" value="Genomic_DNA"/>
</dbReference>
<evidence type="ECO:0000313" key="2">
    <source>
        <dbReference type="EMBL" id="ACM07066.1"/>
    </source>
</evidence>
<organism evidence="2 3">
    <name type="scientific">Thermomicrobium roseum (strain ATCC 27502 / DSM 5159 / P-2)</name>
    <dbReference type="NCBI Taxonomy" id="309801"/>
    <lineage>
        <taxon>Bacteria</taxon>
        <taxon>Pseudomonadati</taxon>
        <taxon>Thermomicrobiota</taxon>
        <taxon>Thermomicrobia</taxon>
        <taxon>Thermomicrobiales</taxon>
        <taxon>Thermomicrobiaceae</taxon>
        <taxon>Thermomicrobium</taxon>
    </lineage>
</organism>
<feature type="signal peptide" evidence="1">
    <location>
        <begin position="1"/>
        <end position="18"/>
    </location>
</feature>
<protein>
    <submittedName>
        <fullName evidence="2">Uncharacterized protein</fullName>
    </submittedName>
</protein>
<name>B9L326_THERP</name>
<dbReference type="PANTHER" id="PTHR41247:SF1">
    <property type="entry name" value="HTH-TYPE TRANSCRIPTIONAL REPRESSOR YCNK"/>
    <property type="match status" value="1"/>
</dbReference>
<dbReference type="Pfam" id="PF05573">
    <property type="entry name" value="NosL"/>
    <property type="match status" value="1"/>
</dbReference>
<reference evidence="2 3" key="1">
    <citation type="journal article" date="2009" name="PLoS ONE">
        <title>Complete genome sequence of the aerobic CO-oxidizing thermophile Thermomicrobium roseum.</title>
        <authorList>
            <person name="Wu D."/>
            <person name="Raymond J."/>
            <person name="Wu M."/>
            <person name="Chatterji S."/>
            <person name="Ren Q."/>
            <person name="Graham J.E."/>
            <person name="Bryant D.A."/>
            <person name="Robb F."/>
            <person name="Colman A."/>
            <person name="Tallon L.J."/>
            <person name="Badger J.H."/>
            <person name="Madupu R."/>
            <person name="Ward N.L."/>
            <person name="Eisen J.A."/>
        </authorList>
    </citation>
    <scope>NUCLEOTIDE SEQUENCE [LARGE SCALE GENOMIC DNA]</scope>
    <source>
        <strain evidence="3">ATCC 27502 / DSM 5159 / P-2</strain>
        <plasmid evidence="2">unnamed</plasmid>
    </source>
</reference>
<evidence type="ECO:0000256" key="1">
    <source>
        <dbReference type="SAM" id="SignalP"/>
    </source>
</evidence>
<dbReference type="RefSeq" id="WP_012643053.1">
    <property type="nucleotide sequence ID" value="NC_011961.1"/>
</dbReference>
<keyword evidence="1" id="KW-0732">Signal</keyword>
<feature type="chain" id="PRO_5002886031" evidence="1">
    <location>
        <begin position="19"/>
        <end position="150"/>
    </location>
</feature>
<dbReference type="KEGG" id="tro:trd_A0190"/>
<proteinExistence type="predicted"/>
<dbReference type="HOGENOM" id="CLU_108823_3_0_0"/>
<gene>
    <name evidence="2" type="ordered locus">trd_A0190</name>
</gene>